<dbReference type="EMBL" id="UYSL01021119">
    <property type="protein sequence ID" value="VDL77290.1"/>
    <property type="molecule type" value="Genomic_DNA"/>
</dbReference>
<dbReference type="Pfam" id="PF08240">
    <property type="entry name" value="ADH_N"/>
    <property type="match status" value="1"/>
</dbReference>
<feature type="domain" description="Enoyl reductase (ER)" evidence="2">
    <location>
        <begin position="10"/>
        <end position="190"/>
    </location>
</feature>
<dbReference type="GO" id="GO:0003730">
    <property type="term" value="F:mRNA 3'-UTR binding"/>
    <property type="evidence" value="ECO:0007669"/>
    <property type="project" value="TreeGrafter"/>
</dbReference>
<dbReference type="GO" id="GO:0070402">
    <property type="term" value="F:NADPH binding"/>
    <property type="evidence" value="ECO:0007669"/>
    <property type="project" value="TreeGrafter"/>
</dbReference>
<dbReference type="InterPro" id="IPR020843">
    <property type="entry name" value="ER"/>
</dbReference>
<dbReference type="InterPro" id="IPR011032">
    <property type="entry name" value="GroES-like_sf"/>
</dbReference>
<organism evidence="5">
    <name type="scientific">Nippostrongylus brasiliensis</name>
    <name type="common">Rat hookworm</name>
    <dbReference type="NCBI Taxonomy" id="27835"/>
    <lineage>
        <taxon>Eukaryota</taxon>
        <taxon>Metazoa</taxon>
        <taxon>Ecdysozoa</taxon>
        <taxon>Nematoda</taxon>
        <taxon>Chromadorea</taxon>
        <taxon>Rhabditida</taxon>
        <taxon>Rhabditina</taxon>
        <taxon>Rhabditomorpha</taxon>
        <taxon>Strongyloidea</taxon>
        <taxon>Heligmosomidae</taxon>
        <taxon>Nippostrongylus</taxon>
    </lineage>
</organism>
<dbReference type="PANTHER" id="PTHR44154:SF1">
    <property type="entry name" value="QUINONE OXIDOREDUCTASE"/>
    <property type="match status" value="1"/>
</dbReference>
<dbReference type="STRING" id="27835.A0A0N4YB80"/>
<protein>
    <submittedName>
        <fullName evidence="5">Quinone oxidoreductase (inferred by orthology to a human protein)</fullName>
    </submittedName>
</protein>
<dbReference type="AlphaFoldDB" id="A0A0N4YB80"/>
<dbReference type="Gene3D" id="3.40.50.720">
    <property type="entry name" value="NAD(P)-binding Rossmann-like Domain"/>
    <property type="match status" value="1"/>
</dbReference>
<dbReference type="InterPro" id="IPR051603">
    <property type="entry name" value="Zinc-ADH_QOR/CCCR"/>
</dbReference>
<dbReference type="OMA" id="MTKDYAP"/>
<dbReference type="SUPFAM" id="SSF50129">
    <property type="entry name" value="GroES-like"/>
    <property type="match status" value="1"/>
</dbReference>
<dbReference type="Proteomes" id="UP000271162">
    <property type="component" value="Unassembled WGS sequence"/>
</dbReference>
<accession>A0A0N4YB80</accession>
<dbReference type="WBParaSite" id="NBR_0001370001-mRNA-1">
    <property type="protein sequence ID" value="NBR_0001370001-mRNA-1"/>
    <property type="gene ID" value="NBR_0001370001"/>
</dbReference>
<dbReference type="InterPro" id="IPR013149">
    <property type="entry name" value="ADH-like_C"/>
</dbReference>
<proteinExistence type="predicted"/>
<evidence type="ECO:0000313" key="4">
    <source>
        <dbReference type="Proteomes" id="UP000271162"/>
    </source>
</evidence>
<name>A0A0N4YB80_NIPBR</name>
<dbReference type="GO" id="GO:0003960">
    <property type="term" value="F:quinone reductase (NADPH) activity"/>
    <property type="evidence" value="ECO:0007669"/>
    <property type="project" value="TreeGrafter"/>
</dbReference>
<dbReference type="InterPro" id="IPR036291">
    <property type="entry name" value="NAD(P)-bd_dom_sf"/>
</dbReference>
<dbReference type="GO" id="GO:0005829">
    <property type="term" value="C:cytosol"/>
    <property type="evidence" value="ECO:0007669"/>
    <property type="project" value="TreeGrafter"/>
</dbReference>
<dbReference type="Gene3D" id="3.90.180.10">
    <property type="entry name" value="Medium-chain alcohol dehydrogenases, catalytic domain"/>
    <property type="match status" value="1"/>
</dbReference>
<reference evidence="5" key="1">
    <citation type="submission" date="2017-02" db="UniProtKB">
        <authorList>
            <consortium name="WormBaseParasite"/>
        </authorList>
    </citation>
    <scope>IDENTIFICATION</scope>
</reference>
<keyword evidence="1" id="KW-0521">NADP</keyword>
<dbReference type="InterPro" id="IPR013154">
    <property type="entry name" value="ADH-like_N"/>
</dbReference>
<dbReference type="Pfam" id="PF00107">
    <property type="entry name" value="ADH_zinc_N"/>
    <property type="match status" value="1"/>
</dbReference>
<reference evidence="3 4" key="2">
    <citation type="submission" date="2018-11" db="EMBL/GenBank/DDBJ databases">
        <authorList>
            <consortium name="Pathogen Informatics"/>
        </authorList>
    </citation>
    <scope>NUCLEOTIDE SEQUENCE [LARGE SCALE GENOMIC DNA]</scope>
</reference>
<evidence type="ECO:0000313" key="5">
    <source>
        <dbReference type="WBParaSite" id="NBR_0001370001-mRNA-1"/>
    </source>
</evidence>
<sequence>MLAAVIKKFGGPEVIEVLSNVPIPIIESAKQVLVRVGASGVNPVDTYIRNGQYAALPTLPYIPGRDGAELSLQEGACLGVPYMTAHRALFILGNVQEGQRVLVHGASGGVGIAAVQMAAGHDITVVGTAGTDEGMTLVRENGASDVYNHRKSGYLDEMKKKYTEGGLSFKLRISNVKGSFLTLNKFSTALCDF</sequence>
<dbReference type="SUPFAM" id="SSF51735">
    <property type="entry name" value="NAD(P)-binding Rossmann-fold domains"/>
    <property type="match status" value="1"/>
</dbReference>
<evidence type="ECO:0000313" key="3">
    <source>
        <dbReference type="EMBL" id="VDL77290.1"/>
    </source>
</evidence>
<dbReference type="SMART" id="SM00829">
    <property type="entry name" value="PKS_ER"/>
    <property type="match status" value="1"/>
</dbReference>
<evidence type="ECO:0000256" key="1">
    <source>
        <dbReference type="ARBA" id="ARBA00022857"/>
    </source>
</evidence>
<keyword evidence="4" id="KW-1185">Reference proteome</keyword>
<evidence type="ECO:0000259" key="2">
    <source>
        <dbReference type="SMART" id="SM00829"/>
    </source>
</evidence>
<dbReference type="PANTHER" id="PTHR44154">
    <property type="entry name" value="QUINONE OXIDOREDUCTASE"/>
    <property type="match status" value="1"/>
</dbReference>
<gene>
    <name evidence="3" type="ORF">NBR_LOCUS13701</name>
</gene>